<dbReference type="WBParaSite" id="JU765_v2.g10064.t2">
    <property type="protein sequence ID" value="JU765_v2.g10064.t2"/>
    <property type="gene ID" value="JU765_v2.g10064"/>
</dbReference>
<accession>A0AC34PUH1</accession>
<evidence type="ECO:0000313" key="2">
    <source>
        <dbReference type="WBParaSite" id="JU765_v2.g10064.t2"/>
    </source>
</evidence>
<name>A0AC34PUH1_9BILA</name>
<dbReference type="Proteomes" id="UP000887576">
    <property type="component" value="Unplaced"/>
</dbReference>
<sequence length="692" mass="79667">MYGTEIEADVALIEEKTSTEKSNNVLEEILPFRTTRSVTIKRNIDQCAVSEEIQNEDGIMLDDNGETVVELDEDEQEPTTFSANMFSEEDRKLQRKNQLWSPSETNRFYQGLKEHGKNFDQVSKFMFKYKINRDKMQIQKYYFNLFKAFRAILKVSEDELRFVPRDAKELFIVINGCEYKQKTAGSKICPDAFKQLLFNGFATVKLKNRRLVVKTPVCKALRQFFKYDEKFANIPKQLTLKLIPGTPEDKDYVLSCEQNPFLFIQMDMNDSLETVFNYLKLKWLPKYMNADKIPDDSLFLPEFKLLNAMPQSFPKLIVRHSNEAQRRLSLKNLVQYCEDRNDGSTDEQMESVPSISGLASPTSSNHGTFRKKTKSDVTPTSIVVDSCVIPDYHFRQELLNLGLTKTNVKGMSALHLYLIAGMQNELKFKYSISNLPKKQTSVWDLFVSFVKRDYLWYGTDYMIHGTTHAHRKKKKLRQKKKKEAKELEETKTEETAAIVDDEMLGFLQQWNSMSKTSARLHQPEIDVAGSKEVSQEAILDSPMKSPEITPQPVKPVLSTRPRSLINRKRRAIEQIQESPSIQNGPVTTVPALQTDFSFLQPDQPSTSTGIVNQPHPTDTMNMLSKIDNLDNTQNTIFPCLDRTIDGSTLQRALTDEFSNQIGLMAQQNSVDYCRQFEDFVNYFQSPHKASKL</sequence>
<reference evidence="2" key="1">
    <citation type="submission" date="2022-11" db="UniProtKB">
        <authorList>
            <consortium name="WormBaseParasite"/>
        </authorList>
    </citation>
    <scope>IDENTIFICATION</scope>
</reference>
<organism evidence="1 2">
    <name type="scientific">Panagrolaimus sp. JU765</name>
    <dbReference type="NCBI Taxonomy" id="591449"/>
    <lineage>
        <taxon>Eukaryota</taxon>
        <taxon>Metazoa</taxon>
        <taxon>Ecdysozoa</taxon>
        <taxon>Nematoda</taxon>
        <taxon>Chromadorea</taxon>
        <taxon>Rhabditida</taxon>
        <taxon>Tylenchina</taxon>
        <taxon>Panagrolaimomorpha</taxon>
        <taxon>Panagrolaimoidea</taxon>
        <taxon>Panagrolaimidae</taxon>
        <taxon>Panagrolaimus</taxon>
    </lineage>
</organism>
<proteinExistence type="predicted"/>
<protein>
    <submittedName>
        <fullName evidence="2">Myb-like domain-containing protein</fullName>
    </submittedName>
</protein>
<evidence type="ECO:0000313" key="1">
    <source>
        <dbReference type="Proteomes" id="UP000887576"/>
    </source>
</evidence>